<evidence type="ECO:0000313" key="1">
    <source>
        <dbReference type="EMBL" id="XBG66019.1"/>
    </source>
</evidence>
<reference evidence="1" key="1">
    <citation type="submission" date="2024-05" db="EMBL/GenBank/DDBJ databases">
        <title>Characterization of a novel Rickettsia species. (Rickettsia oklahomia sp. nov.) from Amblyomma americanum ticks.</title>
        <authorList>
            <person name="Korla P.K."/>
            <person name="Karounos M."/>
            <person name="Wilson J.M."/>
            <person name="Little S.E."/>
            <person name="Qurollo B.A."/>
        </authorList>
    </citation>
    <scope>NUCLEOTIDE SEQUENCE</scope>
    <source>
        <strain evidence="1">Oklahoma-10</strain>
    </source>
</reference>
<dbReference type="EMBL" id="CP157197">
    <property type="protein sequence ID" value="XBG66019.1"/>
    <property type="molecule type" value="Genomic_DNA"/>
</dbReference>
<accession>A0AAU7BY16</accession>
<dbReference type="RefSeq" id="WP_347938649.1">
    <property type="nucleotide sequence ID" value="NZ_CP157197.1"/>
</dbReference>
<dbReference type="KEGG" id="rof:AAGW17_03375"/>
<name>A0AAU7BY16_9RICK</name>
<dbReference type="AlphaFoldDB" id="A0AAU7BY16"/>
<organism evidence="1">
    <name type="scientific">Rickettsia oklahomensis</name>
    <dbReference type="NCBI Taxonomy" id="3141789"/>
    <lineage>
        <taxon>Bacteria</taxon>
        <taxon>Pseudomonadati</taxon>
        <taxon>Pseudomonadota</taxon>
        <taxon>Alphaproteobacteria</taxon>
        <taxon>Rickettsiales</taxon>
        <taxon>Rickettsiaceae</taxon>
        <taxon>Rickettsieae</taxon>
        <taxon>Rickettsia</taxon>
        <taxon>belli group</taxon>
    </lineage>
</organism>
<sequence length="78" mass="8363">MLKELFSASSSAISYDTILRLIRSKNVGPKACCSLIQLFGDTATTNIDNAPGFSLRDGSSKAIKSFSKSDTEKVSRVS</sequence>
<dbReference type="Pfam" id="PF21102">
    <property type="entry name" value="DprA_N"/>
    <property type="match status" value="1"/>
</dbReference>
<protein>
    <submittedName>
        <fullName evidence="1">DNA processing protein DprA</fullName>
    </submittedName>
</protein>
<proteinExistence type="predicted"/>
<gene>
    <name evidence="1" type="ORF">AAGW17_03375</name>
</gene>